<gene>
    <name evidence="4" type="ORF">AACH06_08415</name>
</gene>
<evidence type="ECO:0000256" key="2">
    <source>
        <dbReference type="ARBA" id="ARBA00023315"/>
    </source>
</evidence>
<dbReference type="InterPro" id="IPR016181">
    <property type="entry name" value="Acyl_CoA_acyltransferase"/>
</dbReference>
<dbReference type="SUPFAM" id="SSF55729">
    <property type="entry name" value="Acyl-CoA N-acyltransferases (Nat)"/>
    <property type="match status" value="1"/>
</dbReference>
<comment type="caution">
    <text evidence="4">The sequence shown here is derived from an EMBL/GenBank/DDBJ whole genome shotgun (WGS) entry which is preliminary data.</text>
</comment>
<keyword evidence="1" id="KW-0808">Transferase</keyword>
<name>A0ABU9BLJ3_9BURK</name>
<keyword evidence="5" id="KW-1185">Reference proteome</keyword>
<evidence type="ECO:0000259" key="3">
    <source>
        <dbReference type="PROSITE" id="PS51186"/>
    </source>
</evidence>
<evidence type="ECO:0000313" key="4">
    <source>
        <dbReference type="EMBL" id="MEK8030833.1"/>
    </source>
</evidence>
<dbReference type="PANTHER" id="PTHR43420">
    <property type="entry name" value="ACETYLTRANSFERASE"/>
    <property type="match status" value="1"/>
</dbReference>
<accession>A0ABU9BLJ3</accession>
<dbReference type="EMBL" id="JBBUTG010000004">
    <property type="protein sequence ID" value="MEK8030833.1"/>
    <property type="molecule type" value="Genomic_DNA"/>
</dbReference>
<sequence>MSDSSDALCLRAADAESSAAWTAQWHAAFTEAFADYLIGPFTLTLSQWPGFLARQGIDLSLSRGAFSGGSLAAFALVAPRAALGRWRLGTMGARPAARGSGAGQRLLDDFIERSRQAGMHALELEVFAANERAVRLYRSRGFEIVHPLWGYERSPSGTPARLQNVGLTSVVQAVPLKAAWRWLDDAQTRIDNLPLQVTSPVLQAQASTVPMQAWQCAQAQLVFSEPAEGGTLTLHSLVDHDPQLEGAQALAEALVARFPDRPMRAPQLHRPDLGGDALVRIGFQPLPLHQWLMQRPV</sequence>
<keyword evidence="2" id="KW-0012">Acyltransferase</keyword>
<evidence type="ECO:0000256" key="1">
    <source>
        <dbReference type="ARBA" id="ARBA00022679"/>
    </source>
</evidence>
<organism evidence="4 5">
    <name type="scientific">Ideonella lacteola</name>
    <dbReference type="NCBI Taxonomy" id="2984193"/>
    <lineage>
        <taxon>Bacteria</taxon>
        <taxon>Pseudomonadati</taxon>
        <taxon>Pseudomonadota</taxon>
        <taxon>Betaproteobacteria</taxon>
        <taxon>Burkholderiales</taxon>
        <taxon>Sphaerotilaceae</taxon>
        <taxon>Ideonella</taxon>
    </lineage>
</organism>
<dbReference type="CDD" id="cd04301">
    <property type="entry name" value="NAT_SF"/>
    <property type="match status" value="1"/>
</dbReference>
<dbReference type="RefSeq" id="WP_341425206.1">
    <property type="nucleotide sequence ID" value="NZ_JBBUTG010000004.1"/>
</dbReference>
<dbReference type="Proteomes" id="UP001371218">
    <property type="component" value="Unassembled WGS sequence"/>
</dbReference>
<reference evidence="4 5" key="1">
    <citation type="submission" date="2024-04" db="EMBL/GenBank/DDBJ databases">
        <title>Novel species of the genus Ideonella isolated from streams.</title>
        <authorList>
            <person name="Lu H."/>
        </authorList>
    </citation>
    <scope>NUCLEOTIDE SEQUENCE [LARGE SCALE GENOMIC DNA]</scope>
    <source>
        <strain evidence="4 5">DXS29W</strain>
    </source>
</reference>
<dbReference type="Gene3D" id="3.40.630.30">
    <property type="match status" value="1"/>
</dbReference>
<proteinExistence type="predicted"/>
<dbReference type="InterPro" id="IPR000182">
    <property type="entry name" value="GNAT_dom"/>
</dbReference>
<feature type="domain" description="N-acetyltransferase" evidence="3">
    <location>
        <begin position="8"/>
        <end position="165"/>
    </location>
</feature>
<dbReference type="Pfam" id="PF00583">
    <property type="entry name" value="Acetyltransf_1"/>
    <property type="match status" value="1"/>
</dbReference>
<dbReference type="InterPro" id="IPR050680">
    <property type="entry name" value="YpeA/RimI_acetyltransf"/>
</dbReference>
<dbReference type="PROSITE" id="PS51186">
    <property type="entry name" value="GNAT"/>
    <property type="match status" value="1"/>
</dbReference>
<protein>
    <submittedName>
        <fullName evidence="4">GNAT family N-acetyltransferase</fullName>
    </submittedName>
</protein>
<evidence type="ECO:0000313" key="5">
    <source>
        <dbReference type="Proteomes" id="UP001371218"/>
    </source>
</evidence>